<keyword evidence="12" id="KW-1185">Reference proteome</keyword>
<dbReference type="AlphaFoldDB" id="A0AA35T223"/>
<dbReference type="GO" id="GO:0050660">
    <property type="term" value="F:flavin adenine dinucleotide binding"/>
    <property type="evidence" value="ECO:0007669"/>
    <property type="project" value="TreeGrafter"/>
</dbReference>
<evidence type="ECO:0000313" key="11">
    <source>
        <dbReference type="EMBL" id="CAI8039784.1"/>
    </source>
</evidence>
<dbReference type="SUPFAM" id="SSF52518">
    <property type="entry name" value="Thiamin diphosphate-binding fold (THDP-binding)"/>
    <property type="match status" value="2"/>
</dbReference>
<sequence>MTQMTGGQALMKSLYLEGVRVIFGLPGVQLYHAMDALYDEPGIRFITTRHEQATTYMADGYSRAGGGIGTALMVPGPGLLNAASGISTAYSASSPILVVSGQVERDMIGVDRGVLHEVNDQQDCIRPITKWAERILDPAKVPDVVHEAFYHLKTGRPRPVEIEIPPETLADMADVELREPEEYPQPGADSRQIAEAAKVLKEAESPMILVGGGVISSGASRELIRVAEFLQAPVLATAEGRGAISDHHPLSLGAMRLRNDPFGQDDYGHDVILAVGTRIQNPQFINGQRVVQIDIDPEELGRNYDDTLGIQGDARVTLAGLYDALSSTMSAKPSRQAEIDRLKVTRTQTEPRVEPQDSYLDAVRNAMPEDGILIAGMTQMGYYSRAYYPVYEPRTFITSSYSGNLGYAYPVALGAKVAQPDKAVVALSGDGGFLFNSQEMATAVQHGINVVVVVFNDNAYGNVLRDQVTRFDGRSIGAELHNPDFIKLAEAYGVKGMRANDSKELESKLREALELDAPVLIEVPVGMMPTPFT</sequence>
<gene>
    <name evidence="11" type="ORF">GBAR_LOCUS22167</name>
</gene>
<dbReference type="PROSITE" id="PS00187">
    <property type="entry name" value="TPP_ENZYMES"/>
    <property type="match status" value="1"/>
</dbReference>
<organism evidence="11 12">
    <name type="scientific">Geodia barretti</name>
    <name type="common">Barrett's horny sponge</name>
    <dbReference type="NCBI Taxonomy" id="519541"/>
    <lineage>
        <taxon>Eukaryota</taxon>
        <taxon>Metazoa</taxon>
        <taxon>Porifera</taxon>
        <taxon>Demospongiae</taxon>
        <taxon>Heteroscleromorpha</taxon>
        <taxon>Tetractinellida</taxon>
        <taxon>Astrophorina</taxon>
        <taxon>Geodiidae</taxon>
        <taxon>Geodia</taxon>
    </lineage>
</organism>
<dbReference type="InterPro" id="IPR011766">
    <property type="entry name" value="TPP_enzyme_TPP-bd"/>
</dbReference>
<dbReference type="GO" id="GO:0030976">
    <property type="term" value="F:thiamine pyrophosphate binding"/>
    <property type="evidence" value="ECO:0007669"/>
    <property type="project" value="InterPro"/>
</dbReference>
<dbReference type="GO" id="GO:0009097">
    <property type="term" value="P:isoleucine biosynthetic process"/>
    <property type="evidence" value="ECO:0007669"/>
    <property type="project" value="TreeGrafter"/>
</dbReference>
<comment type="catalytic activity">
    <reaction evidence="5">
        <text>2-hydroxyoctadecanoyl-CoA = heptadecanal + formyl-CoA</text>
        <dbReference type="Rhea" id="RHEA:55196"/>
        <dbReference type="ChEBI" id="CHEBI:57376"/>
        <dbReference type="ChEBI" id="CHEBI:74116"/>
        <dbReference type="ChEBI" id="CHEBI:138631"/>
    </reaction>
    <physiologicalReaction direction="left-to-right" evidence="5">
        <dbReference type="Rhea" id="RHEA:55197"/>
    </physiologicalReaction>
</comment>
<dbReference type="Gene3D" id="3.40.50.970">
    <property type="match status" value="2"/>
</dbReference>
<dbReference type="GO" id="GO:0000287">
    <property type="term" value="F:magnesium ion binding"/>
    <property type="evidence" value="ECO:0007669"/>
    <property type="project" value="InterPro"/>
</dbReference>
<dbReference type="CDD" id="cd07035">
    <property type="entry name" value="TPP_PYR_POX_like"/>
    <property type="match status" value="1"/>
</dbReference>
<feature type="domain" description="Thiamine pyrophosphate enzyme central" evidence="8">
    <location>
        <begin position="193"/>
        <end position="321"/>
    </location>
</feature>
<dbReference type="Proteomes" id="UP001174909">
    <property type="component" value="Unassembled WGS sequence"/>
</dbReference>
<dbReference type="EMBL" id="CASHTH010003063">
    <property type="protein sequence ID" value="CAI8039784.1"/>
    <property type="molecule type" value="Genomic_DNA"/>
</dbReference>
<dbReference type="Pfam" id="PF02775">
    <property type="entry name" value="TPP_enzyme_C"/>
    <property type="match status" value="1"/>
</dbReference>
<keyword evidence="3 7" id="KW-0786">Thiamine pyrophosphate</keyword>
<name>A0AA35T223_GEOBA</name>
<evidence type="ECO:0000256" key="5">
    <source>
        <dbReference type="ARBA" id="ARBA00048738"/>
    </source>
</evidence>
<evidence type="ECO:0000259" key="8">
    <source>
        <dbReference type="Pfam" id="PF00205"/>
    </source>
</evidence>
<reference evidence="11" key="1">
    <citation type="submission" date="2023-03" db="EMBL/GenBank/DDBJ databases">
        <authorList>
            <person name="Steffen K."/>
            <person name="Cardenas P."/>
        </authorList>
    </citation>
    <scope>NUCLEOTIDE SEQUENCE</scope>
</reference>
<dbReference type="InterPro" id="IPR029035">
    <property type="entry name" value="DHS-like_NAD/FAD-binding_dom"/>
</dbReference>
<dbReference type="GO" id="GO:0005948">
    <property type="term" value="C:acetolactate synthase complex"/>
    <property type="evidence" value="ECO:0007669"/>
    <property type="project" value="TreeGrafter"/>
</dbReference>
<evidence type="ECO:0000256" key="7">
    <source>
        <dbReference type="RuleBase" id="RU362132"/>
    </source>
</evidence>
<evidence type="ECO:0000256" key="3">
    <source>
        <dbReference type="ARBA" id="ARBA00023052"/>
    </source>
</evidence>
<comment type="catalytic activity">
    <reaction evidence="6">
        <text>(2R)-hydroxyhexadecanoyl-CoA = pentadecanal + formyl-CoA</text>
        <dbReference type="Rhea" id="RHEA:55212"/>
        <dbReference type="ChEBI" id="CHEBI:17302"/>
        <dbReference type="ChEBI" id="CHEBI:57376"/>
        <dbReference type="ChEBI" id="CHEBI:138654"/>
    </reaction>
    <physiologicalReaction direction="left-to-right" evidence="6">
        <dbReference type="Rhea" id="RHEA:55213"/>
    </physiologicalReaction>
</comment>
<dbReference type="Gene3D" id="3.40.50.1220">
    <property type="entry name" value="TPP-binding domain"/>
    <property type="match status" value="1"/>
</dbReference>
<evidence type="ECO:0000256" key="4">
    <source>
        <dbReference type="ARBA" id="ARBA00030510"/>
    </source>
</evidence>
<dbReference type="InterPro" id="IPR045229">
    <property type="entry name" value="TPP_enz"/>
</dbReference>
<dbReference type="NCBIfam" id="NF006122">
    <property type="entry name" value="PRK08266.1"/>
    <property type="match status" value="1"/>
</dbReference>
<comment type="similarity">
    <text evidence="1 7">Belongs to the TPP enzyme family.</text>
</comment>
<evidence type="ECO:0000256" key="6">
    <source>
        <dbReference type="ARBA" id="ARBA00048767"/>
    </source>
</evidence>
<dbReference type="PANTHER" id="PTHR18968">
    <property type="entry name" value="THIAMINE PYROPHOSPHATE ENZYMES"/>
    <property type="match status" value="1"/>
</dbReference>
<evidence type="ECO:0000259" key="9">
    <source>
        <dbReference type="Pfam" id="PF02775"/>
    </source>
</evidence>
<dbReference type="CDD" id="cd00568">
    <property type="entry name" value="TPP_enzymes"/>
    <property type="match status" value="1"/>
</dbReference>
<dbReference type="Pfam" id="PF02776">
    <property type="entry name" value="TPP_enzyme_N"/>
    <property type="match status" value="1"/>
</dbReference>
<proteinExistence type="inferred from homology"/>
<dbReference type="GO" id="GO:0009099">
    <property type="term" value="P:L-valine biosynthetic process"/>
    <property type="evidence" value="ECO:0007669"/>
    <property type="project" value="TreeGrafter"/>
</dbReference>
<dbReference type="GO" id="GO:0003984">
    <property type="term" value="F:acetolactate synthase activity"/>
    <property type="evidence" value="ECO:0007669"/>
    <property type="project" value="TreeGrafter"/>
</dbReference>
<accession>A0AA35T223</accession>
<dbReference type="SUPFAM" id="SSF52467">
    <property type="entry name" value="DHS-like NAD/FAD-binding domain"/>
    <property type="match status" value="1"/>
</dbReference>
<feature type="domain" description="Thiamine pyrophosphate enzyme N-terminal TPP-binding" evidence="10">
    <location>
        <begin position="4"/>
        <end position="122"/>
    </location>
</feature>
<feature type="domain" description="Thiamine pyrophosphate enzyme TPP-binding" evidence="9">
    <location>
        <begin position="379"/>
        <end position="523"/>
    </location>
</feature>
<dbReference type="InterPro" id="IPR000399">
    <property type="entry name" value="TPP-bd_CS"/>
</dbReference>
<evidence type="ECO:0000256" key="1">
    <source>
        <dbReference type="ARBA" id="ARBA00007812"/>
    </source>
</evidence>
<dbReference type="InterPro" id="IPR029061">
    <property type="entry name" value="THDP-binding"/>
</dbReference>
<dbReference type="InterPro" id="IPR012000">
    <property type="entry name" value="Thiamin_PyroP_enz_cen_dom"/>
</dbReference>
<dbReference type="InterPro" id="IPR012001">
    <property type="entry name" value="Thiamin_PyroP_enz_TPP-bd_dom"/>
</dbReference>
<dbReference type="Pfam" id="PF00205">
    <property type="entry name" value="TPP_enzyme_M"/>
    <property type="match status" value="1"/>
</dbReference>
<evidence type="ECO:0000256" key="2">
    <source>
        <dbReference type="ARBA" id="ARBA00018936"/>
    </source>
</evidence>
<protein>
    <recommendedName>
        <fullName evidence="2">2-hydroxyacyl-CoA lyase 2</fullName>
    </recommendedName>
    <alternativeName>
        <fullName evidence="4">IlvB-like protein</fullName>
    </alternativeName>
</protein>
<evidence type="ECO:0000313" key="12">
    <source>
        <dbReference type="Proteomes" id="UP001174909"/>
    </source>
</evidence>
<evidence type="ECO:0000259" key="10">
    <source>
        <dbReference type="Pfam" id="PF02776"/>
    </source>
</evidence>
<comment type="caution">
    <text evidence="11">The sequence shown here is derived from an EMBL/GenBank/DDBJ whole genome shotgun (WGS) entry which is preliminary data.</text>
</comment>
<dbReference type="PANTHER" id="PTHR18968:SF167">
    <property type="entry name" value="ACETOLACTATE SYNTHASE LARGE SUBUNIT ILVB2-RELATED"/>
    <property type="match status" value="1"/>
</dbReference>